<proteinExistence type="predicted"/>
<dbReference type="KEGG" id="phr:C6569_06455"/>
<dbReference type="Proteomes" id="UP000237889">
    <property type="component" value="Chromosome"/>
</dbReference>
<reference evidence="1 2" key="1">
    <citation type="submission" date="2018-03" db="EMBL/GenBank/DDBJ databases">
        <title>Genome sequencing of Phreatobacter sp.</title>
        <authorList>
            <person name="Kim S.-J."/>
            <person name="Heo J."/>
            <person name="Kwon S.-W."/>
        </authorList>
    </citation>
    <scope>NUCLEOTIDE SEQUENCE [LARGE SCALE GENOMIC DNA]</scope>
    <source>
        <strain evidence="1 2">S-12</strain>
    </source>
</reference>
<sequence>MDPQVDEMLVGQSVWSRREVESVRLTLARPSVAGQCGLRGRRARCTVPYRREPARMSFDIASILHHHRLTSHFGRWPSFHDAEVIDLHLWRGQIAPGDWSESNCLPVATASILVLRATQIDWRGPDVLATLRFHDVDSFRLDGFDGINQIVDLTISTEARGHFSSGEALPPHHIVSFERGVGLAAQLRCLGIEVVAAEPVVEGRLPRLTYP</sequence>
<dbReference type="EMBL" id="CP027668">
    <property type="protein sequence ID" value="AVO47556.1"/>
    <property type="molecule type" value="Genomic_DNA"/>
</dbReference>
<evidence type="ECO:0000313" key="2">
    <source>
        <dbReference type="Proteomes" id="UP000237889"/>
    </source>
</evidence>
<accession>A0A2S0NHT9</accession>
<gene>
    <name evidence="1" type="ORF">C6569_06455</name>
</gene>
<evidence type="ECO:0000313" key="1">
    <source>
        <dbReference type="EMBL" id="AVO47556.1"/>
    </source>
</evidence>
<protein>
    <submittedName>
        <fullName evidence="1">Uncharacterized protein</fullName>
    </submittedName>
</protein>
<dbReference type="OrthoDB" id="122481at2"/>
<dbReference type="AlphaFoldDB" id="A0A2S0NHT9"/>
<keyword evidence="2" id="KW-1185">Reference proteome</keyword>
<name>A0A2S0NHT9_9HYPH</name>
<organism evidence="1 2">
    <name type="scientific">Phreatobacter cathodiphilus</name>
    <dbReference type="NCBI Taxonomy" id="1868589"/>
    <lineage>
        <taxon>Bacteria</taxon>
        <taxon>Pseudomonadati</taxon>
        <taxon>Pseudomonadota</taxon>
        <taxon>Alphaproteobacteria</taxon>
        <taxon>Hyphomicrobiales</taxon>
        <taxon>Phreatobacteraceae</taxon>
        <taxon>Phreatobacter</taxon>
    </lineage>
</organism>